<evidence type="ECO:0000313" key="7">
    <source>
        <dbReference type="EMBL" id="CAH2242455.1"/>
    </source>
</evidence>
<comment type="similarity">
    <text evidence="2">Belongs to the peptidase M24B family.</text>
</comment>
<dbReference type="Proteomes" id="UP000838756">
    <property type="component" value="Unassembled WGS sequence"/>
</dbReference>
<dbReference type="Gene3D" id="3.90.230.10">
    <property type="entry name" value="Creatinase/methionine aminopeptidase superfamily"/>
    <property type="match status" value="2"/>
</dbReference>
<comment type="caution">
    <text evidence="7">The sequence shown here is derived from an EMBL/GenBank/DDBJ whole genome shotgun (WGS) entry which is preliminary data.</text>
</comment>
<organism evidence="7 8">
    <name type="scientific">Pararge aegeria aegeria</name>
    <dbReference type="NCBI Taxonomy" id="348720"/>
    <lineage>
        <taxon>Eukaryota</taxon>
        <taxon>Metazoa</taxon>
        <taxon>Ecdysozoa</taxon>
        <taxon>Arthropoda</taxon>
        <taxon>Hexapoda</taxon>
        <taxon>Insecta</taxon>
        <taxon>Pterygota</taxon>
        <taxon>Neoptera</taxon>
        <taxon>Endopterygota</taxon>
        <taxon>Lepidoptera</taxon>
        <taxon>Glossata</taxon>
        <taxon>Ditrysia</taxon>
        <taxon>Papilionoidea</taxon>
        <taxon>Nymphalidae</taxon>
        <taxon>Satyrinae</taxon>
        <taxon>Satyrini</taxon>
        <taxon>Parargina</taxon>
        <taxon>Pararge</taxon>
    </lineage>
</organism>
<dbReference type="GO" id="GO:0046872">
    <property type="term" value="F:metal ion binding"/>
    <property type="evidence" value="ECO:0007669"/>
    <property type="project" value="UniProtKB-KW"/>
</dbReference>
<dbReference type="PANTHER" id="PTHR43226">
    <property type="entry name" value="XAA-PRO AMINOPEPTIDASE 3"/>
    <property type="match status" value="1"/>
</dbReference>
<dbReference type="AlphaFoldDB" id="A0A8S4RXJ3"/>
<dbReference type="Pfam" id="PF00557">
    <property type="entry name" value="Peptidase_M24"/>
    <property type="match status" value="2"/>
</dbReference>
<feature type="domain" description="Peptidase M24" evidence="6">
    <location>
        <begin position="10"/>
        <end position="68"/>
    </location>
</feature>
<name>A0A8S4RXJ3_9NEOP</name>
<dbReference type="InterPro" id="IPR036005">
    <property type="entry name" value="Creatinase/aminopeptidase-like"/>
</dbReference>
<dbReference type="GO" id="GO:0006508">
    <property type="term" value="P:proteolysis"/>
    <property type="evidence" value="ECO:0007669"/>
    <property type="project" value="TreeGrafter"/>
</dbReference>
<evidence type="ECO:0000256" key="5">
    <source>
        <dbReference type="ARBA" id="ARBA00023211"/>
    </source>
</evidence>
<evidence type="ECO:0000256" key="2">
    <source>
        <dbReference type="ARBA" id="ARBA00008766"/>
    </source>
</evidence>
<feature type="domain" description="Peptidase M24" evidence="6">
    <location>
        <begin position="85"/>
        <end position="152"/>
    </location>
</feature>
<comment type="cofactor">
    <cofactor evidence="1">
        <name>Mn(2+)</name>
        <dbReference type="ChEBI" id="CHEBI:29035"/>
    </cofactor>
</comment>
<evidence type="ECO:0000256" key="1">
    <source>
        <dbReference type="ARBA" id="ARBA00001936"/>
    </source>
</evidence>
<gene>
    <name evidence="7" type="primary">jg20449</name>
    <name evidence="7" type="ORF">PAEG_LOCUS18767</name>
</gene>
<dbReference type="GO" id="GO:0005739">
    <property type="term" value="C:mitochondrion"/>
    <property type="evidence" value="ECO:0007669"/>
    <property type="project" value="TreeGrafter"/>
</dbReference>
<keyword evidence="3" id="KW-0479">Metal-binding</keyword>
<reference evidence="7" key="1">
    <citation type="submission" date="2022-03" db="EMBL/GenBank/DDBJ databases">
        <authorList>
            <person name="Lindestad O."/>
        </authorList>
    </citation>
    <scope>NUCLEOTIDE SEQUENCE</scope>
</reference>
<evidence type="ECO:0000256" key="3">
    <source>
        <dbReference type="ARBA" id="ARBA00022723"/>
    </source>
</evidence>
<dbReference type="EMBL" id="CAKXAJ010025646">
    <property type="protein sequence ID" value="CAH2242455.1"/>
    <property type="molecule type" value="Genomic_DNA"/>
</dbReference>
<dbReference type="OrthoDB" id="4215474at2759"/>
<keyword evidence="8" id="KW-1185">Reference proteome</keyword>
<dbReference type="GO" id="GO:0004177">
    <property type="term" value="F:aminopeptidase activity"/>
    <property type="evidence" value="ECO:0007669"/>
    <property type="project" value="TreeGrafter"/>
</dbReference>
<evidence type="ECO:0000256" key="4">
    <source>
        <dbReference type="ARBA" id="ARBA00022801"/>
    </source>
</evidence>
<protein>
    <submittedName>
        <fullName evidence="7">Jg20449 protein</fullName>
    </submittedName>
</protein>
<sequence>MSDNPHMHLTGISEHAVSAILEYSSRMSGAEHAAFPPVVAGGARATHIHYVANNQILNPEDMLLVDSGELAVLKDVRHTQLLKAYRLCPHHVSHYLGLDVHDAPLVRRRVPVRTGMIVTVEPGIYIRPDDESVPPEFRGVGIRIEDDVLITDGEPLILTDACVREVDDIEAIVGKQSI</sequence>
<dbReference type="PANTHER" id="PTHR43226:SF4">
    <property type="entry name" value="XAA-PRO AMINOPEPTIDASE 3"/>
    <property type="match status" value="1"/>
</dbReference>
<dbReference type="SUPFAM" id="SSF55920">
    <property type="entry name" value="Creatinase/aminopeptidase"/>
    <property type="match status" value="1"/>
</dbReference>
<evidence type="ECO:0000313" key="8">
    <source>
        <dbReference type="Proteomes" id="UP000838756"/>
    </source>
</evidence>
<accession>A0A8S4RXJ3</accession>
<evidence type="ECO:0000259" key="6">
    <source>
        <dbReference type="Pfam" id="PF00557"/>
    </source>
</evidence>
<keyword evidence="5" id="KW-0464">Manganese</keyword>
<dbReference type="InterPro" id="IPR052433">
    <property type="entry name" value="X-Pro_dipept-like"/>
</dbReference>
<dbReference type="InterPro" id="IPR000994">
    <property type="entry name" value="Pept_M24"/>
</dbReference>
<proteinExistence type="inferred from homology"/>
<keyword evidence="4" id="KW-0378">Hydrolase</keyword>